<dbReference type="EMBL" id="JAGEUA010000007">
    <property type="protein sequence ID" value="KAL0970743.1"/>
    <property type="molecule type" value="Genomic_DNA"/>
</dbReference>
<keyword evidence="4" id="KW-1185">Reference proteome</keyword>
<gene>
    <name evidence="3" type="ORF">UPYG_G00246670</name>
</gene>
<evidence type="ECO:0000256" key="2">
    <source>
        <dbReference type="SAM" id="Phobius"/>
    </source>
</evidence>
<reference evidence="3 4" key="1">
    <citation type="submission" date="2024-06" db="EMBL/GenBank/DDBJ databases">
        <authorList>
            <person name="Pan Q."/>
            <person name="Wen M."/>
            <person name="Jouanno E."/>
            <person name="Zahm M."/>
            <person name="Klopp C."/>
            <person name="Cabau C."/>
            <person name="Louis A."/>
            <person name="Berthelot C."/>
            <person name="Parey E."/>
            <person name="Roest Crollius H."/>
            <person name="Montfort J."/>
            <person name="Robinson-Rechavi M."/>
            <person name="Bouchez O."/>
            <person name="Lampietro C."/>
            <person name="Lopez Roques C."/>
            <person name="Donnadieu C."/>
            <person name="Postlethwait J."/>
            <person name="Bobe J."/>
            <person name="Verreycken H."/>
            <person name="Guiguen Y."/>
        </authorList>
    </citation>
    <scope>NUCLEOTIDE SEQUENCE [LARGE SCALE GENOMIC DNA]</scope>
    <source>
        <strain evidence="3">Up_M1</strain>
        <tissue evidence="3">Testis</tissue>
    </source>
</reference>
<sequence length="147" mass="16190">MSITVDNKSDEGLWKCSCGNHGDSPGSWMTVTDKIPQFPLLIPLSVAGVSISLIILLVLLYYCKKNKHVASASTDLTYAEVRITQGSGERREKPPAVDLIYSTVKKPNNAEKPPAVDLIYSKLKKPNSAEKPPAVDQIYSKLKKPHR</sequence>
<feature type="region of interest" description="Disordered" evidence="1">
    <location>
        <begin position="124"/>
        <end position="147"/>
    </location>
</feature>
<name>A0ABD0WLE9_UMBPY</name>
<keyword evidence="2" id="KW-0472">Membrane</keyword>
<protein>
    <submittedName>
        <fullName evidence="3">Uncharacterized protein</fullName>
    </submittedName>
</protein>
<organism evidence="3 4">
    <name type="scientific">Umbra pygmaea</name>
    <name type="common">Eastern mudminnow</name>
    <dbReference type="NCBI Taxonomy" id="75934"/>
    <lineage>
        <taxon>Eukaryota</taxon>
        <taxon>Metazoa</taxon>
        <taxon>Chordata</taxon>
        <taxon>Craniata</taxon>
        <taxon>Vertebrata</taxon>
        <taxon>Euteleostomi</taxon>
        <taxon>Actinopterygii</taxon>
        <taxon>Neopterygii</taxon>
        <taxon>Teleostei</taxon>
        <taxon>Protacanthopterygii</taxon>
        <taxon>Esociformes</taxon>
        <taxon>Umbridae</taxon>
        <taxon>Umbra</taxon>
    </lineage>
</organism>
<proteinExistence type="predicted"/>
<keyword evidence="2" id="KW-0812">Transmembrane</keyword>
<accession>A0ABD0WLE9</accession>
<keyword evidence="2" id="KW-1133">Transmembrane helix</keyword>
<evidence type="ECO:0000313" key="4">
    <source>
        <dbReference type="Proteomes" id="UP001557470"/>
    </source>
</evidence>
<dbReference type="Proteomes" id="UP001557470">
    <property type="component" value="Unassembled WGS sequence"/>
</dbReference>
<dbReference type="AlphaFoldDB" id="A0ABD0WLE9"/>
<feature type="transmembrane region" description="Helical" evidence="2">
    <location>
        <begin position="40"/>
        <end position="63"/>
    </location>
</feature>
<evidence type="ECO:0000256" key="1">
    <source>
        <dbReference type="SAM" id="MobiDB-lite"/>
    </source>
</evidence>
<evidence type="ECO:0000313" key="3">
    <source>
        <dbReference type="EMBL" id="KAL0970743.1"/>
    </source>
</evidence>
<comment type="caution">
    <text evidence="3">The sequence shown here is derived from an EMBL/GenBank/DDBJ whole genome shotgun (WGS) entry which is preliminary data.</text>
</comment>